<evidence type="ECO:0000256" key="5">
    <source>
        <dbReference type="ARBA" id="ARBA00022490"/>
    </source>
</evidence>
<organism evidence="8 9">
    <name type="scientific">Paratrimastix pyriformis</name>
    <dbReference type="NCBI Taxonomy" id="342808"/>
    <lineage>
        <taxon>Eukaryota</taxon>
        <taxon>Metamonada</taxon>
        <taxon>Preaxostyla</taxon>
        <taxon>Paratrimastigidae</taxon>
        <taxon>Paratrimastix</taxon>
    </lineage>
</organism>
<feature type="domain" description="Rab3GAP catalytic subunit conserved" evidence="7">
    <location>
        <begin position="1"/>
        <end position="26"/>
    </location>
</feature>
<keyword evidence="9" id="KW-1185">Reference proteome</keyword>
<accession>A0ABQ8ULI6</accession>
<dbReference type="Proteomes" id="UP001141327">
    <property type="component" value="Unassembled WGS sequence"/>
</dbReference>
<reference evidence="8" key="1">
    <citation type="journal article" date="2022" name="bioRxiv">
        <title>Genomics of Preaxostyla Flagellates Illuminates Evolutionary Transitions and the Path Towards Mitochondrial Loss.</title>
        <authorList>
            <person name="Novak L.V.F."/>
            <person name="Treitli S.C."/>
            <person name="Pyrih J."/>
            <person name="Halakuc P."/>
            <person name="Pipaliya S.V."/>
            <person name="Vacek V."/>
            <person name="Brzon O."/>
            <person name="Soukal P."/>
            <person name="Eme L."/>
            <person name="Dacks J.B."/>
            <person name="Karnkowska A."/>
            <person name="Elias M."/>
            <person name="Hampl V."/>
        </authorList>
    </citation>
    <scope>NUCLEOTIDE SEQUENCE</scope>
    <source>
        <strain evidence="8">RCP-MX</strain>
    </source>
</reference>
<proteinExistence type="inferred from homology"/>
<feature type="compositionally biased region" description="Low complexity" evidence="6">
    <location>
        <begin position="411"/>
        <end position="443"/>
    </location>
</feature>
<dbReference type="Pfam" id="PF13890">
    <property type="entry name" value="Rab3-GTPase_cat"/>
    <property type="match status" value="1"/>
</dbReference>
<dbReference type="InterPro" id="IPR026147">
    <property type="entry name" value="Rab3GAP1_conserved"/>
</dbReference>
<feature type="compositionally biased region" description="Polar residues" evidence="6">
    <location>
        <begin position="389"/>
        <end position="399"/>
    </location>
</feature>
<sequence>MQAFKAANPYCVLGDFVRWYSPKDWVVVLPLLFGFEKQAEAILDELLNAPPAELFKQLLPVALNTAYNTLRYNSTLAEALPPAHSPLPHLAALMNRCSLDSAADTQRLVGEVAMVEMQAALLASLATKLPLPADPQAATSGPGPEDGARAEGRAPRLVRDLLMKGRARIRTEAERRAVSRLFGDYAAMEEQDALDRFAPLAGIPQPAEESHLLPLVRLPAPRTQEYLLLLNAHRHPTQGPLCTPPAAHLPASAASAPPPSATPEPQPFQQPLAAPAAPAAPSDSLTLLPRQVLEAAPAAPGSTTTSEEARSPAPAPPSGSISSASPSPAPTADGGAAAAATPVPTAATSTPATSGEAAESSAPTPAGPEGPPQKRMGRRKGAKAAGTPAPQQADGTTSVPAEPTLAPPAPASVSSSAASEAPTPAADTAATSPVSSRGSPSTSHAAPPPIRRTVRLVTTATAPQRLAASYSAQCFRLSTAITTAQ</sequence>
<comment type="similarity">
    <text evidence="2">Belongs to the Rab3-GAP catalytic subunit family.</text>
</comment>
<gene>
    <name evidence="8" type="ORF">PAPYR_3785</name>
</gene>
<dbReference type="EMBL" id="JAPMOS010000015">
    <property type="protein sequence ID" value="KAJ4460064.1"/>
    <property type="molecule type" value="Genomic_DNA"/>
</dbReference>
<name>A0ABQ8ULI6_9EUKA</name>
<dbReference type="InterPro" id="IPR045700">
    <property type="entry name" value="Rab3GAP1"/>
</dbReference>
<comment type="subcellular location">
    <subcellularLocation>
        <location evidence="1">Cytoplasm</location>
    </subcellularLocation>
</comment>
<feature type="region of interest" description="Disordered" evidence="6">
    <location>
        <begin position="239"/>
        <end position="282"/>
    </location>
</feature>
<evidence type="ECO:0000259" key="7">
    <source>
        <dbReference type="Pfam" id="PF13890"/>
    </source>
</evidence>
<evidence type="ECO:0000256" key="6">
    <source>
        <dbReference type="SAM" id="MobiDB-lite"/>
    </source>
</evidence>
<keyword evidence="4" id="KW-0343">GTPase activation</keyword>
<evidence type="ECO:0000313" key="9">
    <source>
        <dbReference type="Proteomes" id="UP001141327"/>
    </source>
</evidence>
<dbReference type="PANTHER" id="PTHR21422">
    <property type="entry name" value="RAB3 GTPASE-ACTIVATING PROTEIN CATALYTIC SUBUNIT"/>
    <property type="match status" value="1"/>
</dbReference>
<feature type="compositionally biased region" description="Low complexity" evidence="6">
    <location>
        <begin position="244"/>
        <end position="255"/>
    </location>
</feature>
<dbReference type="PANTHER" id="PTHR21422:SF9">
    <property type="entry name" value="RAB3 GTPASE-ACTIVATING PROTEIN CATALYTIC SUBUNIT"/>
    <property type="match status" value="1"/>
</dbReference>
<evidence type="ECO:0000256" key="1">
    <source>
        <dbReference type="ARBA" id="ARBA00004496"/>
    </source>
</evidence>
<feature type="compositionally biased region" description="Low complexity" evidence="6">
    <location>
        <begin position="318"/>
        <end position="364"/>
    </location>
</feature>
<keyword evidence="5" id="KW-0963">Cytoplasm</keyword>
<evidence type="ECO:0000256" key="2">
    <source>
        <dbReference type="ARBA" id="ARBA00008856"/>
    </source>
</evidence>
<feature type="region of interest" description="Disordered" evidence="6">
    <location>
        <begin position="132"/>
        <end position="151"/>
    </location>
</feature>
<feature type="region of interest" description="Disordered" evidence="6">
    <location>
        <begin position="296"/>
        <end position="453"/>
    </location>
</feature>
<feature type="compositionally biased region" description="Pro residues" evidence="6">
    <location>
        <begin position="256"/>
        <end position="268"/>
    </location>
</feature>
<evidence type="ECO:0000313" key="8">
    <source>
        <dbReference type="EMBL" id="KAJ4460064.1"/>
    </source>
</evidence>
<protein>
    <recommendedName>
        <fullName evidence="3">Rab3 GTPase-activating protein catalytic subunit</fullName>
    </recommendedName>
</protein>
<evidence type="ECO:0000256" key="4">
    <source>
        <dbReference type="ARBA" id="ARBA00022468"/>
    </source>
</evidence>
<comment type="caution">
    <text evidence="8">The sequence shown here is derived from an EMBL/GenBank/DDBJ whole genome shotgun (WGS) entry which is preliminary data.</text>
</comment>
<feature type="compositionally biased region" description="Low complexity" evidence="6">
    <location>
        <begin position="269"/>
        <end position="281"/>
    </location>
</feature>
<evidence type="ECO:0000256" key="3">
    <source>
        <dbReference type="ARBA" id="ARBA00015817"/>
    </source>
</evidence>